<feature type="domain" description="MHD" evidence="14">
    <location>
        <begin position="586"/>
        <end position="827"/>
    </location>
</feature>
<evidence type="ECO:0000256" key="5">
    <source>
        <dbReference type="ARBA" id="ARBA00022490"/>
    </source>
</evidence>
<dbReference type="VEuPathDB" id="VectorBase:HLOH_060486"/>
<dbReference type="InterPro" id="IPR011012">
    <property type="entry name" value="Longin-like_dom_sf"/>
</dbReference>
<evidence type="ECO:0000256" key="12">
    <source>
        <dbReference type="SAM" id="MobiDB-lite"/>
    </source>
</evidence>
<evidence type="ECO:0000256" key="4">
    <source>
        <dbReference type="ARBA" id="ARBA00022448"/>
    </source>
</evidence>
<evidence type="ECO:0000256" key="13">
    <source>
        <dbReference type="SAM" id="Phobius"/>
    </source>
</evidence>
<dbReference type="Pfam" id="PF00928">
    <property type="entry name" value="Adap_comp_sub"/>
    <property type="match status" value="1"/>
</dbReference>
<sequence>MNSFKPKPRLSIGPRRPPPSVPELPTSRALASRLPKASSGPVPGGELHDSLPVASRKPVATGPNKGRRALLAESSRPPATLDTEQEVSLAAGSLGSQRNRAAEVLSWAFKLEPVGTLSKFFRSLRGRKQSGTTEAPLATSPLGRQGAFPGMQLKLEQHHVGSPDRSAFPGGSLAAPCGEESVTGSDEGATSSPPFSVRRLLRLTAAEQEGALVVQPVSSASCHSDLSLLVRSSADMRETPGPSDGTSSFGKALFVTVFLFTLSIVFIGLFFALSDAVDVQDIHTVQHGAVPDILTIASEEDTTARDAPTEGSPDVDILRSSREEAGASLLFIPRHQPKHRRQNVIVSRQFVEMSRARVESLLLAFPKLLGAGRQHTFVETESVRYVYQPHDKLYVLLLTTRASNILEDLETLRLFSRVLPEYCRGALEEQEVAEQAFNLIFAFDEIVALGYRESVNLAQIRTFVEMDSHEEKVYQAVRQTQEREAKQKMKEKAKELTRARQEARKAGGGSRLPPGGFGSGFGSNSSGGFTPTAVSPDALSEPSSPKSTYLAASRPAAGSGGPQQGPEAGQQAPRVGHLCRPAQAGGGEVNLNVEEKVTLTALRDGGLQNLEVHGLVTLRITDEQFGRIKLLFENHDDKGVQIQTHPNIDKELFKSSQQVGLKNPSKPFPINSDVGVLKWRFQTQDEKMVPLSINCWVSEAGGGNCDVNIEYELEQEHLELNNVVISIPLSHGGGSVVVNECDGDYHHDSRRGVLEWQLAVIDASNKSGSMEFSAPGRPNDFYPVQVQFVAKTLYCDMRVVNVVSVDDETPVKHSLNTYLVVDKYEVI</sequence>
<dbReference type="InterPro" id="IPR036168">
    <property type="entry name" value="AP2_Mu_C_sf"/>
</dbReference>
<proteinExistence type="inferred from homology"/>
<evidence type="ECO:0000313" key="16">
    <source>
        <dbReference type="Proteomes" id="UP000821853"/>
    </source>
</evidence>
<evidence type="ECO:0000256" key="7">
    <source>
        <dbReference type="ARBA" id="ARBA00022927"/>
    </source>
</evidence>
<comment type="subunit">
    <text evidence="3 11">Oligomeric complex that consists of at least the alpha, beta, beta', gamma, delta, epsilon and zeta subunits.</text>
</comment>
<dbReference type="GO" id="GO:0006890">
    <property type="term" value="P:retrograde vesicle-mediated transport, Golgi to endoplasmic reticulum"/>
    <property type="evidence" value="ECO:0007669"/>
    <property type="project" value="UniProtKB-UniRule"/>
</dbReference>
<keyword evidence="5 11" id="KW-0963">Cytoplasm</keyword>
<dbReference type="PROSITE" id="PS51072">
    <property type="entry name" value="MHD"/>
    <property type="match status" value="1"/>
</dbReference>
<feature type="transmembrane region" description="Helical" evidence="13">
    <location>
        <begin position="252"/>
        <end position="273"/>
    </location>
</feature>
<dbReference type="GO" id="GO:0051645">
    <property type="term" value="P:Golgi localization"/>
    <property type="evidence" value="ECO:0007669"/>
    <property type="project" value="TreeGrafter"/>
</dbReference>
<evidence type="ECO:0000256" key="8">
    <source>
        <dbReference type="ARBA" id="ARBA00023034"/>
    </source>
</evidence>
<evidence type="ECO:0000313" key="15">
    <source>
        <dbReference type="EMBL" id="KAH9367988.1"/>
    </source>
</evidence>
<dbReference type="Gene3D" id="3.30.450.60">
    <property type="match status" value="1"/>
</dbReference>
<keyword evidence="7 11" id="KW-0653">Protein transport</keyword>
<evidence type="ECO:0000256" key="1">
    <source>
        <dbReference type="ARBA" id="ARBA00004255"/>
    </source>
</evidence>
<dbReference type="CDD" id="cd09254">
    <property type="entry name" value="AP_delta-COPI_MHD"/>
    <property type="match status" value="1"/>
</dbReference>
<keyword evidence="10" id="KW-0968">Cytoplasmic vesicle</keyword>
<dbReference type="Gene3D" id="2.60.40.1170">
    <property type="entry name" value="Mu homology domain, subdomain B"/>
    <property type="match status" value="2"/>
</dbReference>
<dbReference type="SUPFAM" id="SSF49447">
    <property type="entry name" value="Second domain of Mu2 adaptin subunit (ap50) of ap2 adaptor"/>
    <property type="match status" value="1"/>
</dbReference>
<name>A0A9J6G0R4_HAELO</name>
<dbReference type="GO" id="GO:0030126">
    <property type="term" value="C:COPI vesicle coat"/>
    <property type="evidence" value="ECO:0007669"/>
    <property type="project" value="UniProtKB-UniRule"/>
</dbReference>
<keyword evidence="9 11" id="KW-0472">Membrane</keyword>
<keyword evidence="4 11" id="KW-0813">Transport</keyword>
<dbReference type="CDD" id="cd14830">
    <property type="entry name" value="Delta_COP_N"/>
    <property type="match status" value="1"/>
</dbReference>
<dbReference type="GO" id="GO:0006888">
    <property type="term" value="P:endoplasmic reticulum to Golgi vesicle-mediated transport"/>
    <property type="evidence" value="ECO:0007669"/>
    <property type="project" value="TreeGrafter"/>
</dbReference>
<feature type="region of interest" description="Disordered" evidence="12">
    <location>
        <begin position="1"/>
        <end position="82"/>
    </location>
</feature>
<dbReference type="Proteomes" id="UP000821853">
    <property type="component" value="Chromosome 2"/>
</dbReference>
<keyword evidence="13" id="KW-1133">Transmembrane helix</keyword>
<feature type="compositionally biased region" description="Low complexity" evidence="12">
    <location>
        <begin position="564"/>
        <end position="573"/>
    </location>
</feature>
<evidence type="ECO:0000256" key="3">
    <source>
        <dbReference type="ARBA" id="ARBA00011775"/>
    </source>
</evidence>
<feature type="region of interest" description="Disordered" evidence="12">
    <location>
        <begin position="159"/>
        <end position="193"/>
    </location>
</feature>
<feature type="region of interest" description="Disordered" evidence="12">
    <location>
        <begin position="481"/>
        <end position="585"/>
    </location>
</feature>
<reference evidence="15 16" key="1">
    <citation type="journal article" date="2020" name="Cell">
        <title>Large-Scale Comparative Analyses of Tick Genomes Elucidate Their Genetic Diversity and Vector Capacities.</title>
        <authorList>
            <consortium name="Tick Genome and Microbiome Consortium (TIGMIC)"/>
            <person name="Jia N."/>
            <person name="Wang J."/>
            <person name="Shi W."/>
            <person name="Du L."/>
            <person name="Sun Y."/>
            <person name="Zhan W."/>
            <person name="Jiang J.F."/>
            <person name="Wang Q."/>
            <person name="Zhang B."/>
            <person name="Ji P."/>
            <person name="Bell-Sakyi L."/>
            <person name="Cui X.M."/>
            <person name="Yuan T.T."/>
            <person name="Jiang B.G."/>
            <person name="Yang W.F."/>
            <person name="Lam T.T."/>
            <person name="Chang Q.C."/>
            <person name="Ding S.J."/>
            <person name="Wang X.J."/>
            <person name="Zhu J.G."/>
            <person name="Ruan X.D."/>
            <person name="Zhao L."/>
            <person name="Wei J.T."/>
            <person name="Ye R.Z."/>
            <person name="Que T.C."/>
            <person name="Du C.H."/>
            <person name="Zhou Y.H."/>
            <person name="Cheng J.X."/>
            <person name="Dai P.F."/>
            <person name="Guo W.B."/>
            <person name="Han X.H."/>
            <person name="Huang E.J."/>
            <person name="Li L.F."/>
            <person name="Wei W."/>
            <person name="Gao Y.C."/>
            <person name="Liu J.Z."/>
            <person name="Shao H.Z."/>
            <person name="Wang X."/>
            <person name="Wang C.C."/>
            <person name="Yang T.C."/>
            <person name="Huo Q.B."/>
            <person name="Li W."/>
            <person name="Chen H.Y."/>
            <person name="Chen S.E."/>
            <person name="Zhou L.G."/>
            <person name="Ni X.B."/>
            <person name="Tian J.H."/>
            <person name="Sheng Y."/>
            <person name="Liu T."/>
            <person name="Pan Y.S."/>
            <person name="Xia L.Y."/>
            <person name="Li J."/>
            <person name="Zhao F."/>
            <person name="Cao W.C."/>
        </authorList>
    </citation>
    <scope>NUCLEOTIDE SEQUENCE [LARGE SCALE GENOMIC DNA]</scope>
    <source>
        <strain evidence="15">HaeL-2018</strain>
    </source>
</reference>
<evidence type="ECO:0000256" key="11">
    <source>
        <dbReference type="RuleBase" id="RU366052"/>
    </source>
</evidence>
<evidence type="ECO:0000256" key="6">
    <source>
        <dbReference type="ARBA" id="ARBA00022892"/>
    </source>
</evidence>
<dbReference type="PANTHER" id="PTHR10121:SF0">
    <property type="entry name" value="COATOMER SUBUNIT DELTA"/>
    <property type="match status" value="1"/>
</dbReference>
<dbReference type="FunFam" id="3.30.450.60:FF:000003">
    <property type="entry name" value="Coatomer subunit delta"/>
    <property type="match status" value="1"/>
</dbReference>
<feature type="compositionally biased region" description="Low complexity" evidence="12">
    <location>
        <begin position="522"/>
        <end position="531"/>
    </location>
</feature>
<evidence type="ECO:0000256" key="2">
    <source>
        <dbReference type="ARBA" id="ARBA00010516"/>
    </source>
</evidence>
<keyword evidence="8 11" id="KW-0333">Golgi apparatus</keyword>
<protein>
    <recommendedName>
        <fullName evidence="11">Coatomer subunit delta</fullName>
    </recommendedName>
</protein>
<comment type="similarity">
    <text evidence="2 11">Belongs to the adaptor complexes medium subunit family. Delta-COP subfamily.</text>
</comment>
<feature type="compositionally biased region" description="Gly residues" evidence="12">
    <location>
        <begin position="506"/>
        <end position="521"/>
    </location>
</feature>
<evidence type="ECO:0000256" key="9">
    <source>
        <dbReference type="ARBA" id="ARBA00023136"/>
    </source>
</evidence>
<dbReference type="OrthoDB" id="10266042at2759"/>
<dbReference type="GO" id="GO:0000139">
    <property type="term" value="C:Golgi membrane"/>
    <property type="evidence" value="ECO:0007669"/>
    <property type="project" value="UniProtKB-SubCell"/>
</dbReference>
<keyword evidence="6 11" id="KW-0931">ER-Golgi transport</keyword>
<evidence type="ECO:0000256" key="10">
    <source>
        <dbReference type="ARBA" id="ARBA00023329"/>
    </source>
</evidence>
<dbReference type="InterPro" id="IPR027059">
    <property type="entry name" value="Coatomer_dsu"/>
</dbReference>
<comment type="caution">
    <text evidence="15">The sequence shown here is derived from an EMBL/GenBank/DDBJ whole genome shotgun (WGS) entry which is preliminary data.</text>
</comment>
<accession>A0A9J6G0R4</accession>
<dbReference type="PANTHER" id="PTHR10121">
    <property type="entry name" value="COATOMER SUBUNIT DELTA"/>
    <property type="match status" value="1"/>
</dbReference>
<dbReference type="FunFam" id="2.60.40.1170:FF:000007">
    <property type="entry name" value="Coatomer subunit delta"/>
    <property type="match status" value="1"/>
</dbReference>
<comment type="function">
    <text evidence="11">The coatomer is a cytosolic protein complex that binds to dilysine motifs and reversibly associates with Golgi non-clathrin-coated vesicles, which further mediate biosynthetic protein transport from the ER, via the Golgi up to the trans Golgi network.</text>
</comment>
<feature type="compositionally biased region" description="Basic and acidic residues" evidence="12">
    <location>
        <begin position="481"/>
        <end position="505"/>
    </location>
</feature>
<dbReference type="EMBL" id="JABSTR010000004">
    <property type="protein sequence ID" value="KAH9367988.1"/>
    <property type="molecule type" value="Genomic_DNA"/>
</dbReference>
<feature type="compositionally biased region" description="Polar residues" evidence="12">
    <location>
        <begin position="182"/>
        <end position="193"/>
    </location>
</feature>
<keyword evidence="13" id="KW-0812">Transmembrane</keyword>
<organism evidence="15 16">
    <name type="scientific">Haemaphysalis longicornis</name>
    <name type="common">Bush tick</name>
    <dbReference type="NCBI Taxonomy" id="44386"/>
    <lineage>
        <taxon>Eukaryota</taxon>
        <taxon>Metazoa</taxon>
        <taxon>Ecdysozoa</taxon>
        <taxon>Arthropoda</taxon>
        <taxon>Chelicerata</taxon>
        <taxon>Arachnida</taxon>
        <taxon>Acari</taxon>
        <taxon>Parasitiformes</taxon>
        <taxon>Ixodida</taxon>
        <taxon>Ixodoidea</taxon>
        <taxon>Ixodidae</taxon>
        <taxon>Haemaphysalinae</taxon>
        <taxon>Haemaphysalis</taxon>
    </lineage>
</organism>
<evidence type="ECO:0000259" key="14">
    <source>
        <dbReference type="PROSITE" id="PS51072"/>
    </source>
</evidence>
<gene>
    <name evidence="15" type="ORF">HPB48_010093</name>
</gene>
<comment type="subcellular location">
    <subcellularLocation>
        <location evidence="11">Cytoplasm</location>
    </subcellularLocation>
    <subcellularLocation>
        <location evidence="1 11">Golgi apparatus membrane</location>
        <topology evidence="1 11">Peripheral membrane protein</topology>
        <orientation evidence="1 11">Cytoplasmic side</orientation>
    </subcellularLocation>
    <subcellularLocation>
        <location evidence="11">Cytoplasmic vesicle</location>
        <location evidence="11">COPI-coated vesicle membrane</location>
        <topology evidence="11">Peripheral membrane protein</topology>
        <orientation evidence="11">Cytoplasmic side</orientation>
    </subcellularLocation>
</comment>
<dbReference type="AlphaFoldDB" id="A0A9J6G0R4"/>
<dbReference type="GO" id="GO:0015031">
    <property type="term" value="P:protein transport"/>
    <property type="evidence" value="ECO:0007669"/>
    <property type="project" value="UniProtKB-KW"/>
</dbReference>
<dbReference type="SUPFAM" id="SSF64356">
    <property type="entry name" value="SNARE-like"/>
    <property type="match status" value="1"/>
</dbReference>
<keyword evidence="16" id="KW-1185">Reference proteome</keyword>
<dbReference type="InterPro" id="IPR028565">
    <property type="entry name" value="MHD"/>
</dbReference>